<dbReference type="Proteomes" id="UP000586031">
    <property type="component" value="Unassembled WGS sequence"/>
</dbReference>
<dbReference type="GO" id="GO:0043023">
    <property type="term" value="F:ribosomal large subunit binding"/>
    <property type="evidence" value="ECO:0007669"/>
    <property type="project" value="InterPro"/>
</dbReference>
<reference evidence="3" key="1">
    <citation type="journal article" date="2020" name="bioRxiv">
        <title>A rank-normalized archaeal taxonomy based on genome phylogeny resolves widespread incomplete and uneven classifications.</title>
        <authorList>
            <person name="Rinke C."/>
            <person name="Chuvochina M."/>
            <person name="Mussig A.J."/>
            <person name="Chaumeil P.-A."/>
            <person name="Waite D.W."/>
            <person name="Whitman W.B."/>
            <person name="Parks D.H."/>
            <person name="Hugenholtz P."/>
        </authorList>
    </citation>
    <scope>NUCLEOTIDE SEQUENCE [LARGE SCALE GENOMIC DNA]</scope>
</reference>
<protein>
    <submittedName>
        <fullName evidence="2">NMD protein affecting ribosome stability and mRNA decay</fullName>
    </submittedName>
</protein>
<dbReference type="EMBL" id="DUHE01000084">
    <property type="protein sequence ID" value="HII83779.1"/>
    <property type="molecule type" value="Genomic_DNA"/>
</dbReference>
<comment type="caution">
    <text evidence="2">The sequence shown here is derived from an EMBL/GenBank/DDBJ whole genome shotgun (WGS) entry which is preliminary data.</text>
</comment>
<sequence>MFCIECGKEDEELFEGLCHSCFAAKNKLISIPPELEVEVCAHCSSLHMGDRWQETKQSEEDLVAETIAKASVTDVNADDVVLEIDLINQRGSLLELLVKANGTVLGVPIEREFKVNVKINRNACPECSKYASGYYEAVLQLRADERILSNEEIQTVDGIIKNLLEKLSRTNRMAYLSQRLMLKEGVDYYFGSYKAARKISNALKEQMGGMMGESPRLMGRDKSAGKDLYRIWISLRLPMFQKGDFLTHKNHIGQVIDLNGRKIVSMDLGTLENISISWRQYDNLEKVASREDVKTTTVTSKSPTEIQLLHPETYQPLDLPMIPGLNDLNIGEEVEVIEIKGKLYIIPPKKDIIKDN</sequence>
<accession>A0A7J4TKR6</accession>
<dbReference type="InterPro" id="IPR039768">
    <property type="entry name" value="Nmd3"/>
</dbReference>
<dbReference type="GO" id="GO:0005737">
    <property type="term" value="C:cytoplasm"/>
    <property type="evidence" value="ECO:0007669"/>
    <property type="project" value="TreeGrafter"/>
</dbReference>
<dbReference type="Pfam" id="PF04981">
    <property type="entry name" value="NMD3"/>
    <property type="match status" value="1"/>
</dbReference>
<evidence type="ECO:0000259" key="1">
    <source>
        <dbReference type="Pfam" id="PF04981"/>
    </source>
</evidence>
<organism evidence="2 3">
    <name type="scientific">Methanobacterium subterraneum</name>
    <dbReference type="NCBI Taxonomy" id="59277"/>
    <lineage>
        <taxon>Archaea</taxon>
        <taxon>Methanobacteriati</taxon>
        <taxon>Methanobacteriota</taxon>
        <taxon>Methanomada group</taxon>
        <taxon>Methanobacteria</taxon>
        <taxon>Methanobacteriales</taxon>
        <taxon>Methanobacteriaceae</taxon>
        <taxon>Methanobacterium</taxon>
    </lineage>
</organism>
<proteinExistence type="predicted"/>
<dbReference type="PANTHER" id="PTHR12746:SF2">
    <property type="entry name" value="60S RIBOSOMAL EXPORT PROTEIN NMD3"/>
    <property type="match status" value="1"/>
</dbReference>
<feature type="domain" description="Nmd3 N-terminal" evidence="1">
    <location>
        <begin position="3"/>
        <end position="237"/>
    </location>
</feature>
<evidence type="ECO:0000313" key="3">
    <source>
        <dbReference type="Proteomes" id="UP000586031"/>
    </source>
</evidence>
<dbReference type="PANTHER" id="PTHR12746">
    <property type="entry name" value="NONSENSE-MEDIATED MRNA DECAY PROTEIN 3"/>
    <property type="match status" value="1"/>
</dbReference>
<name>A0A7J4TKR6_9EURY</name>
<gene>
    <name evidence="2" type="ORF">HA271_02825</name>
</gene>
<dbReference type="InterPro" id="IPR007064">
    <property type="entry name" value="Nmd3_N"/>
</dbReference>
<evidence type="ECO:0000313" key="2">
    <source>
        <dbReference type="EMBL" id="HII83779.1"/>
    </source>
</evidence>
<dbReference type="AlphaFoldDB" id="A0A7J4TKR6"/>